<protein>
    <submittedName>
        <fullName evidence="2">Uncharacterized protein</fullName>
    </submittedName>
</protein>
<dbReference type="Gramene" id="OB04G30230.1">
    <property type="protein sequence ID" value="OB04G30230.1"/>
    <property type="gene ID" value="OB04G30230"/>
</dbReference>
<sequence length="110" mass="12172">MIVLNESERNSAESFPQTSGTSFLSRGFLYPIANTGFIQENVTSCRIFAFPYGHALLVSVSCPRDGLNSGSVMLLSTRVTPVFPLAEIPNRRVQITSMNRLIHFLGPMYS</sequence>
<accession>J3M0U8</accession>
<evidence type="ECO:0000313" key="2">
    <source>
        <dbReference type="EnsemblPlants" id="OB04G30230.1"/>
    </source>
</evidence>
<dbReference type="EnsemblPlants" id="OB04G30230.1">
    <property type="protein sequence ID" value="OB04G30230.1"/>
    <property type="gene ID" value="OB04G30230"/>
</dbReference>
<feature type="region of interest" description="Disordered" evidence="1">
    <location>
        <begin position="1"/>
        <end position="20"/>
    </location>
</feature>
<dbReference type="HOGENOM" id="CLU_2174885_0_0_1"/>
<organism evidence="2">
    <name type="scientific">Oryza brachyantha</name>
    <name type="common">malo sina</name>
    <dbReference type="NCBI Taxonomy" id="4533"/>
    <lineage>
        <taxon>Eukaryota</taxon>
        <taxon>Viridiplantae</taxon>
        <taxon>Streptophyta</taxon>
        <taxon>Embryophyta</taxon>
        <taxon>Tracheophyta</taxon>
        <taxon>Spermatophyta</taxon>
        <taxon>Magnoliopsida</taxon>
        <taxon>Liliopsida</taxon>
        <taxon>Poales</taxon>
        <taxon>Poaceae</taxon>
        <taxon>BOP clade</taxon>
        <taxon>Oryzoideae</taxon>
        <taxon>Oryzeae</taxon>
        <taxon>Oryzinae</taxon>
        <taxon>Oryza</taxon>
    </lineage>
</organism>
<reference evidence="2" key="2">
    <citation type="submission" date="2013-04" db="UniProtKB">
        <authorList>
            <consortium name="EnsemblPlants"/>
        </authorList>
    </citation>
    <scope>IDENTIFICATION</scope>
</reference>
<reference evidence="2" key="1">
    <citation type="journal article" date="2013" name="Nat. Commun.">
        <title>Whole-genome sequencing of Oryza brachyantha reveals mechanisms underlying Oryza genome evolution.</title>
        <authorList>
            <person name="Chen J."/>
            <person name="Huang Q."/>
            <person name="Gao D."/>
            <person name="Wang J."/>
            <person name="Lang Y."/>
            <person name="Liu T."/>
            <person name="Li B."/>
            <person name="Bai Z."/>
            <person name="Luis Goicoechea J."/>
            <person name="Liang C."/>
            <person name="Chen C."/>
            <person name="Zhang W."/>
            <person name="Sun S."/>
            <person name="Liao Y."/>
            <person name="Zhang X."/>
            <person name="Yang L."/>
            <person name="Song C."/>
            <person name="Wang M."/>
            <person name="Shi J."/>
            <person name="Liu G."/>
            <person name="Liu J."/>
            <person name="Zhou H."/>
            <person name="Zhou W."/>
            <person name="Yu Q."/>
            <person name="An N."/>
            <person name="Chen Y."/>
            <person name="Cai Q."/>
            <person name="Wang B."/>
            <person name="Liu B."/>
            <person name="Min J."/>
            <person name="Huang Y."/>
            <person name="Wu H."/>
            <person name="Li Z."/>
            <person name="Zhang Y."/>
            <person name="Yin Y."/>
            <person name="Song W."/>
            <person name="Jiang J."/>
            <person name="Jackson S.A."/>
            <person name="Wing R.A."/>
            <person name="Wang J."/>
            <person name="Chen M."/>
        </authorList>
    </citation>
    <scope>NUCLEOTIDE SEQUENCE [LARGE SCALE GENOMIC DNA]</scope>
    <source>
        <strain evidence="2">cv. IRGC 101232</strain>
    </source>
</reference>
<name>J3M0U8_ORYBR</name>
<dbReference type="Proteomes" id="UP000006038">
    <property type="component" value="Chromosome 4"/>
</dbReference>
<proteinExistence type="predicted"/>
<evidence type="ECO:0000313" key="3">
    <source>
        <dbReference type="Proteomes" id="UP000006038"/>
    </source>
</evidence>
<feature type="compositionally biased region" description="Basic and acidic residues" evidence="1">
    <location>
        <begin position="1"/>
        <end position="11"/>
    </location>
</feature>
<dbReference type="AlphaFoldDB" id="J3M0U8"/>
<evidence type="ECO:0000256" key="1">
    <source>
        <dbReference type="SAM" id="MobiDB-lite"/>
    </source>
</evidence>
<keyword evidence="3" id="KW-1185">Reference proteome</keyword>